<feature type="region of interest" description="Disordered" evidence="1">
    <location>
        <begin position="187"/>
        <end position="213"/>
    </location>
</feature>
<dbReference type="PANTHER" id="PTHR33408">
    <property type="entry name" value="TRANSPOSASE"/>
    <property type="match status" value="1"/>
</dbReference>
<feature type="domain" description="Transposase InsH N-terminal" evidence="2">
    <location>
        <begin position="16"/>
        <end position="113"/>
    </location>
</feature>
<dbReference type="NCBIfam" id="NF033551">
    <property type="entry name" value="transpos_IS1182"/>
    <property type="match status" value="1"/>
</dbReference>
<evidence type="ECO:0000256" key="1">
    <source>
        <dbReference type="SAM" id="MobiDB-lite"/>
    </source>
</evidence>
<dbReference type="KEGG" id="txi:TH3_07310"/>
<dbReference type="Pfam" id="PF05598">
    <property type="entry name" value="DUF772"/>
    <property type="match status" value="1"/>
</dbReference>
<evidence type="ECO:0000259" key="2">
    <source>
        <dbReference type="Pfam" id="PF05598"/>
    </source>
</evidence>
<feature type="domain" description="Transposase DDE" evidence="3">
    <location>
        <begin position="325"/>
        <end position="442"/>
    </location>
</feature>
<protein>
    <submittedName>
        <fullName evidence="4">Transposase IS4 family protein</fullName>
    </submittedName>
</protein>
<dbReference type="AlphaFoldDB" id="A0AB72UBV3"/>
<dbReference type="GeneID" id="31927137"/>
<reference evidence="4 5" key="1">
    <citation type="journal article" date="2012" name="J. Bacteriol.">
        <title>Genome sequence of Thalassospira xiamenensis type strain M-5.</title>
        <authorList>
            <person name="Lai Q."/>
            <person name="Shao Z."/>
        </authorList>
    </citation>
    <scope>NUCLEOTIDE SEQUENCE [LARGE SCALE GENOMIC DNA]</scope>
    <source>
        <strain evidence="4 5">M-5</strain>
    </source>
</reference>
<dbReference type="Proteomes" id="UP000007127">
    <property type="component" value="Chromosome"/>
</dbReference>
<gene>
    <name evidence="4" type="ORF">TH3_07310</name>
</gene>
<sequence length="455" mass="52200">MLKKPSPHQTELEMVTLDSLVPSDHLLRKIDAVIDFSFIHARVADLYCANNGRPALDPVMMFKALFIGYLFGVRSERQLVREIEVNVAYRWFLQLKLTDKVFDASTLSQNRRRRYHDASVAQDIFDEIVEQAIRHGLVDGKVLYTDSTHLKADANKNKWDREVVAKSRAAYWDDLDLAIEEDRAAHAKKPLKAKERQPVEKETKISRTDPDSGYMVRDGKPKGFFYLDHRTVDGKLGIITDSYATPANLHDSIPYLDRLDRQRQRFDLDVIAVGLDAGYATAAIAKGLEDRDILGVTGYRRPNLREGYIPKRKYVYDPERDAYRCPEGQLLSYATTDRNGYRHYHSDPEKCRTCPVLASCTANAHHRKTVTRHVWQDARDRADAYRLTEWGKRVYKRRKETVERSFADAKQLHGHRYARFRGLINVKCQCLLAAVAQNIKKIALALGPKGQIAEG</sequence>
<evidence type="ECO:0000259" key="3">
    <source>
        <dbReference type="Pfam" id="PF13751"/>
    </source>
</evidence>
<dbReference type="InterPro" id="IPR047629">
    <property type="entry name" value="IS1182_transpos"/>
</dbReference>
<evidence type="ECO:0000313" key="5">
    <source>
        <dbReference type="Proteomes" id="UP000007127"/>
    </source>
</evidence>
<dbReference type="InterPro" id="IPR008490">
    <property type="entry name" value="Transposase_InsH_N"/>
</dbReference>
<dbReference type="RefSeq" id="WP_040059725.1">
    <property type="nucleotide sequence ID" value="NZ_CP004388.1"/>
</dbReference>
<accession>A0AB72UBV3</accession>
<dbReference type="EMBL" id="CP004388">
    <property type="protein sequence ID" value="AJD51582.1"/>
    <property type="molecule type" value="Genomic_DNA"/>
</dbReference>
<proteinExistence type="predicted"/>
<name>A0AB72UBV3_9PROT</name>
<organism evidence="4 5">
    <name type="scientific">Thalassospira xiamenensis M-5 = DSM 17429</name>
    <dbReference type="NCBI Taxonomy" id="1123366"/>
    <lineage>
        <taxon>Bacteria</taxon>
        <taxon>Pseudomonadati</taxon>
        <taxon>Pseudomonadota</taxon>
        <taxon>Alphaproteobacteria</taxon>
        <taxon>Rhodospirillales</taxon>
        <taxon>Thalassospiraceae</taxon>
        <taxon>Thalassospira</taxon>
    </lineage>
</organism>
<dbReference type="InterPro" id="IPR025668">
    <property type="entry name" value="Tnp_DDE_dom"/>
</dbReference>
<feature type="compositionally biased region" description="Basic and acidic residues" evidence="1">
    <location>
        <begin position="192"/>
        <end position="210"/>
    </location>
</feature>
<dbReference type="PANTHER" id="PTHR33408:SF2">
    <property type="entry name" value="TRANSPOSASE DDE DOMAIN-CONTAINING PROTEIN"/>
    <property type="match status" value="1"/>
</dbReference>
<evidence type="ECO:0000313" key="4">
    <source>
        <dbReference type="EMBL" id="AJD51582.1"/>
    </source>
</evidence>
<dbReference type="Pfam" id="PF13751">
    <property type="entry name" value="DDE_Tnp_1_6"/>
    <property type="match status" value="1"/>
</dbReference>